<dbReference type="EMBL" id="OM869662">
    <property type="protein sequence ID" value="UPW41766.1"/>
    <property type="molecule type" value="Genomic_DNA"/>
</dbReference>
<evidence type="ECO:0000313" key="1">
    <source>
        <dbReference type="EMBL" id="UPW41766.1"/>
    </source>
</evidence>
<organism evidence="1">
    <name type="scientific">Peromfec virus RodF7_14</name>
    <dbReference type="NCBI Taxonomy" id="2929349"/>
    <lineage>
        <taxon>Viruses</taxon>
        <taxon>Monodnaviria</taxon>
        <taxon>Sangervirae</taxon>
        <taxon>Phixviricota</taxon>
        <taxon>Malgrandaviricetes</taxon>
        <taxon>Petitvirales</taxon>
        <taxon>Microviridae</taxon>
    </lineage>
</organism>
<name>A0A976N2Q5_9VIRU</name>
<proteinExistence type="predicted"/>
<reference evidence="1" key="1">
    <citation type="submission" date="2022-02" db="EMBL/GenBank/DDBJ databases">
        <title>Towards deciphering the DNA virus diversity associated with rodent species in the families Cricetidae and Heteromyidae.</title>
        <authorList>
            <person name="Lund M."/>
            <person name="Larsen B.B."/>
            <person name="Gryseels S."/>
            <person name="Kraberger S."/>
            <person name="Rowsey D.M."/>
            <person name="Steger L."/>
            <person name="Yule K.M."/>
            <person name="Upham N.S."/>
            <person name="Worobey M."/>
            <person name="Van Doorslaer K."/>
            <person name="Varsani A."/>
        </authorList>
    </citation>
    <scope>NUCLEOTIDE SEQUENCE</scope>
    <source>
        <strain evidence="1">NeonRodF7_14</strain>
    </source>
</reference>
<sequence length="64" mass="7313">MIKDIEYNCSLSEALDQLPCASVVCWCVDEVGNRSVVCFEFLDDYYTARANGRMPRILTSKFII</sequence>
<accession>A0A976N2Q5</accession>
<protein>
    <submittedName>
        <fullName evidence="1">Uncharacterized protein</fullName>
    </submittedName>
</protein>